<name>A0ACB9I2Y0_9ASTR</name>
<keyword evidence="2" id="KW-1185">Reference proteome</keyword>
<protein>
    <submittedName>
        <fullName evidence="1">Uncharacterized protein</fullName>
    </submittedName>
</protein>
<reference evidence="2" key="1">
    <citation type="journal article" date="2022" name="Mol. Ecol. Resour.">
        <title>The genomes of chicory, endive, great burdock and yacon provide insights into Asteraceae palaeo-polyploidization history and plant inulin production.</title>
        <authorList>
            <person name="Fan W."/>
            <person name="Wang S."/>
            <person name="Wang H."/>
            <person name="Wang A."/>
            <person name="Jiang F."/>
            <person name="Liu H."/>
            <person name="Zhao H."/>
            <person name="Xu D."/>
            <person name="Zhang Y."/>
        </authorList>
    </citation>
    <scope>NUCLEOTIDE SEQUENCE [LARGE SCALE GENOMIC DNA]</scope>
    <source>
        <strain evidence="2">cv. Yunnan</strain>
    </source>
</reference>
<evidence type="ECO:0000313" key="2">
    <source>
        <dbReference type="Proteomes" id="UP001056120"/>
    </source>
</evidence>
<accession>A0ACB9I2Y0</accession>
<gene>
    <name evidence="1" type="ORF">L1987_30018</name>
</gene>
<reference evidence="1 2" key="2">
    <citation type="journal article" date="2022" name="Mol. Ecol. Resour.">
        <title>The genomes of chicory, endive, great burdock and yacon provide insights into Asteraceae paleo-polyploidization history and plant inulin production.</title>
        <authorList>
            <person name="Fan W."/>
            <person name="Wang S."/>
            <person name="Wang H."/>
            <person name="Wang A."/>
            <person name="Jiang F."/>
            <person name="Liu H."/>
            <person name="Zhao H."/>
            <person name="Xu D."/>
            <person name="Zhang Y."/>
        </authorList>
    </citation>
    <scope>NUCLEOTIDE SEQUENCE [LARGE SCALE GENOMIC DNA]</scope>
    <source>
        <strain evidence="2">cv. Yunnan</strain>
        <tissue evidence="1">Leaves</tissue>
    </source>
</reference>
<proteinExistence type="predicted"/>
<dbReference type="Proteomes" id="UP001056120">
    <property type="component" value="Linkage Group LG10"/>
</dbReference>
<sequence>MAQFSPSPELPSSPSHGSTLQCAKWKVEEKMANMKKCPRIILLEAFEAEVLCIMRKDGRDDMSRFVGGFLDICI</sequence>
<evidence type="ECO:0000313" key="1">
    <source>
        <dbReference type="EMBL" id="KAI3801901.1"/>
    </source>
</evidence>
<organism evidence="1 2">
    <name type="scientific">Smallanthus sonchifolius</name>
    <dbReference type="NCBI Taxonomy" id="185202"/>
    <lineage>
        <taxon>Eukaryota</taxon>
        <taxon>Viridiplantae</taxon>
        <taxon>Streptophyta</taxon>
        <taxon>Embryophyta</taxon>
        <taxon>Tracheophyta</taxon>
        <taxon>Spermatophyta</taxon>
        <taxon>Magnoliopsida</taxon>
        <taxon>eudicotyledons</taxon>
        <taxon>Gunneridae</taxon>
        <taxon>Pentapetalae</taxon>
        <taxon>asterids</taxon>
        <taxon>campanulids</taxon>
        <taxon>Asterales</taxon>
        <taxon>Asteraceae</taxon>
        <taxon>Asteroideae</taxon>
        <taxon>Heliantheae alliance</taxon>
        <taxon>Millerieae</taxon>
        <taxon>Smallanthus</taxon>
    </lineage>
</organism>
<comment type="caution">
    <text evidence="1">The sequence shown here is derived from an EMBL/GenBank/DDBJ whole genome shotgun (WGS) entry which is preliminary data.</text>
</comment>
<dbReference type="EMBL" id="CM042027">
    <property type="protein sequence ID" value="KAI3801901.1"/>
    <property type="molecule type" value="Genomic_DNA"/>
</dbReference>